<accession>A0A183GKB1</accession>
<evidence type="ECO:0000313" key="2">
    <source>
        <dbReference type="EMBL" id="VDP36745.1"/>
    </source>
</evidence>
<organism evidence="3 4">
    <name type="scientific">Heligmosomoides polygyrus</name>
    <name type="common">Parasitic roundworm</name>
    <dbReference type="NCBI Taxonomy" id="6339"/>
    <lineage>
        <taxon>Eukaryota</taxon>
        <taxon>Metazoa</taxon>
        <taxon>Ecdysozoa</taxon>
        <taxon>Nematoda</taxon>
        <taxon>Chromadorea</taxon>
        <taxon>Rhabditida</taxon>
        <taxon>Rhabditina</taxon>
        <taxon>Rhabditomorpha</taxon>
        <taxon>Strongyloidea</taxon>
        <taxon>Heligmosomidae</taxon>
        <taxon>Heligmosomoides</taxon>
    </lineage>
</organism>
<evidence type="ECO:0000313" key="4">
    <source>
        <dbReference type="WBParaSite" id="HPBE_0002312901-mRNA-1"/>
    </source>
</evidence>
<gene>
    <name evidence="2" type="ORF">HPBE_LOCUS23128</name>
</gene>
<protein>
    <submittedName>
        <fullName evidence="4">START domain-containing protein</fullName>
    </submittedName>
</protein>
<reference evidence="2 3" key="1">
    <citation type="submission" date="2018-11" db="EMBL/GenBank/DDBJ databases">
        <authorList>
            <consortium name="Pathogen Informatics"/>
        </authorList>
    </citation>
    <scope>NUCLEOTIDE SEQUENCE [LARGE SCALE GENOMIC DNA]</scope>
</reference>
<proteinExistence type="predicted"/>
<dbReference type="OrthoDB" id="10037631at2759"/>
<dbReference type="EMBL" id="UZAH01034705">
    <property type="protein sequence ID" value="VDP36745.1"/>
    <property type="molecule type" value="Genomic_DNA"/>
</dbReference>
<dbReference type="AlphaFoldDB" id="A0A183GKB1"/>
<dbReference type="WBParaSite" id="HPBE_0002312901-mRNA-1">
    <property type="protein sequence ID" value="HPBE_0002312901-mRNA-1"/>
    <property type="gene ID" value="HPBE_0002312901"/>
</dbReference>
<accession>A0A3P8DXM2</accession>
<name>A0A183GKB1_HELPZ</name>
<feature type="compositionally biased region" description="Polar residues" evidence="1">
    <location>
        <begin position="67"/>
        <end position="90"/>
    </location>
</feature>
<sequence length="194" mass="21385">MPSDDSNSERTGSPTKRELSSAMARKMSEPVMTSDGRQREDDTDVLPTTVRRANSSLEASYRPTENGMLSQTSLDQARQSTHKSYPSKMSSAEEFHTDGLKARAAKKDDVIGSLRDVVVPNIKDTSSSLSAKSVELANDAEFGATEVKNILHSAEFSAKLGKWVPHDLTLSQRKKCVDAAKELLDHHKQEPFLH</sequence>
<reference evidence="4" key="2">
    <citation type="submission" date="2019-09" db="UniProtKB">
        <authorList>
            <consortium name="WormBaseParasite"/>
        </authorList>
    </citation>
    <scope>IDENTIFICATION</scope>
</reference>
<evidence type="ECO:0000256" key="1">
    <source>
        <dbReference type="SAM" id="MobiDB-lite"/>
    </source>
</evidence>
<dbReference type="Proteomes" id="UP000050761">
    <property type="component" value="Unassembled WGS sequence"/>
</dbReference>
<feature type="region of interest" description="Disordered" evidence="1">
    <location>
        <begin position="1"/>
        <end position="96"/>
    </location>
</feature>
<keyword evidence="3" id="KW-1185">Reference proteome</keyword>
<evidence type="ECO:0000313" key="3">
    <source>
        <dbReference type="Proteomes" id="UP000050761"/>
    </source>
</evidence>